<feature type="compositionally biased region" description="Basic residues" evidence="4">
    <location>
        <begin position="1282"/>
        <end position="1292"/>
    </location>
</feature>
<keyword evidence="3" id="KW-0067">ATP-binding</keyword>
<evidence type="ECO:0000313" key="7">
    <source>
        <dbReference type="Proteomes" id="UP001224775"/>
    </source>
</evidence>
<dbReference type="GO" id="GO:0005524">
    <property type="term" value="F:ATP binding"/>
    <property type="evidence" value="ECO:0007669"/>
    <property type="project" value="UniProtKB-KW"/>
</dbReference>
<evidence type="ECO:0000259" key="5">
    <source>
        <dbReference type="SMART" id="SM00382"/>
    </source>
</evidence>
<dbReference type="InterPro" id="IPR003960">
    <property type="entry name" value="ATPase_AAA_CS"/>
</dbReference>
<dbReference type="FunFam" id="1.10.8.60:FF:000081">
    <property type="entry name" value="AAA family ATPase/60S ribosome export protein"/>
    <property type="match status" value="1"/>
</dbReference>
<dbReference type="InterPro" id="IPR050168">
    <property type="entry name" value="AAA_ATPase_domain"/>
</dbReference>
<feature type="region of interest" description="Disordered" evidence="4">
    <location>
        <begin position="144"/>
        <end position="360"/>
    </location>
</feature>
<keyword evidence="2" id="KW-0547">Nucleotide-binding</keyword>
<feature type="compositionally biased region" description="Low complexity" evidence="4">
    <location>
        <begin position="211"/>
        <end position="226"/>
    </location>
</feature>
<sequence length="1679" mass="184711">MDTSASQNTNKQGFRFYKSGSTSPVPPGTATNNPLLHRVPSNTSLISESEQQLRRSNSSSSVDPKLLQIVKRITTSTPSLLIASTGGNKSSQQARNNNITAVTNLVLEKHREYKRKDIGWVRSGVEGALSVLATESAAIASSNSDINTNNKKRRAPTSIPIGGGSNISSLTPSTGSSLPTNSSTLSQKKKRVESADEDTTLMEEDSDLDIIDNNNNTNPHETNTINSNEASIPISRTNSGGMLNASLRNNYKNVQREREREAASAAASADDGSIAPPTADDASSTIVAATPSSEGNEKSVSKTPTSASAVTTPKRKKKSSKKAQSSNSRAQDHSDDNPYSTSTPSTLVLPSPRPTERYSNLGGMAPLLQQVRELIEYPLSRPELFLHLGVEPPRGVLLRGPPGCGKTHLAKAISGELNVSYFQVSAPELVGGVSGESELRVRTLFESAANYAPAIIFIDEIDAIAPKRGEGSGGGGKSMEKRIVAQLLTSMDNIHPKHNRNASAVIVLGATNRPDAMDPALRRAGRFDREIVLGAPDEAAREGILEVMTSQMRVEGSLDFKVLARKTPGFVGADLRSLTKEAAVIAIKRIFRMDLLDGSGDVAKQDDDKVSNDTGTIAKTTPEESSANDINSIVPLTPEQLSPLYITMDDFLAAVPHVQPSSKREGFATVPDVSWDDIGALSSIREELTLSVLEPISHPEKFEALGLPLPAGVLLYGPPGCGKTLLAKAIAHESGANFISVKGPELLNKYVGESERSVRVVFERARSSSPCIIFFDELDSLCPKRGGDSGGGGVSERVVNQLLTEMDGLDSRRSVFVIAATNRPELIDPAMLRPGRLDKLLYVPLPSPDDRYSILQALGASIKLAQDVNLHTIAHDSRADGFSGADCAALLREAGLAVLRDGILGKTIPQDGHDEESKESSPSPLQITSNHFKYAFDHVLPSVSRKDQARYDKLRDRMARARTRATTEPETSAPGAEDASDVEKGGEDQSNPSNESNPPVSEVVVLANNAGEEEALASNDDYALKPDRFDGRTIVSMDDCTLNTVSDESDKGSTLSARLSRPTSQATFDNTRSSSTLLTRYNLTYTGREIREELDKMTDEQIATKRKVTQLTLQSLGIDRKISGMRSEMTVNHQEAMTGQREILQRPAASTRASTASRLKNPSTSTQVLQSKIDKMTDEERQAARNTTSALMRTLETKVAVKSLHRDVTENHQEAMTGQREILKQHGELKTKMDEQPNDVADAVIERLAPILSRVIDRRRCEDSTPARREAHRRTPAAASRSSRRSEKRSRSPRSAVMSSIKAARIHGFDCHKRDWQPRVDTICFEEDGVVEEMTLDSYRLLETVVVTSDMPQLQHNQTVTEAGKPRKKRRRDKREKSNIENIELTKLLRIVSDSKVAPSAIKNETVTVKRVEDVLQGDRIARDFDGTVYFGQVQEVKVGLGNGEDKEYVFVVLFDDGDCFELDSFDMERALKLYEACKRAEKNNPEIQSKIDNMDKDFNKEKQEILRQLPGKMKRQFLQIGFAQLEAKSAFKPVIFLSPYDVFYPVRTPWLNQFKKTTDLRKVPRIVYWYGEYLENAFSLVSANQCLSYAKARERGVADMPKDVLQKIRRGKRLGKSEEKLQHIWKQMEADLDKAPEDRIHFEKPKEDHELVQSGERLFMEIEAELGRLTKTCDVMQS</sequence>
<dbReference type="GO" id="GO:0042254">
    <property type="term" value="P:ribosome biogenesis"/>
    <property type="evidence" value="ECO:0007669"/>
    <property type="project" value="TreeGrafter"/>
</dbReference>
<protein>
    <submittedName>
        <fullName evidence="6">Nuclear vcp-like protein</fullName>
    </submittedName>
</protein>
<feature type="compositionally biased region" description="Polar residues" evidence="4">
    <location>
        <begin position="19"/>
        <end position="39"/>
    </location>
</feature>
<dbReference type="GO" id="GO:0005634">
    <property type="term" value="C:nucleus"/>
    <property type="evidence" value="ECO:0007669"/>
    <property type="project" value="TreeGrafter"/>
</dbReference>
<dbReference type="PANTHER" id="PTHR23077:SF171">
    <property type="entry name" value="NUCLEAR VALOSIN-CONTAINING PROTEIN-LIKE"/>
    <property type="match status" value="1"/>
</dbReference>
<feature type="compositionally biased region" description="Low complexity" evidence="4">
    <location>
        <begin position="166"/>
        <end position="186"/>
    </location>
</feature>
<keyword evidence="7" id="KW-1185">Reference proteome</keyword>
<proteinExistence type="inferred from homology"/>
<dbReference type="Gene3D" id="3.40.50.300">
    <property type="entry name" value="P-loop containing nucleotide triphosphate hydrolases"/>
    <property type="match status" value="2"/>
</dbReference>
<dbReference type="Proteomes" id="UP001224775">
    <property type="component" value="Unassembled WGS sequence"/>
</dbReference>
<dbReference type="Gene3D" id="1.10.8.60">
    <property type="match status" value="2"/>
</dbReference>
<reference evidence="6" key="1">
    <citation type="submission" date="2023-06" db="EMBL/GenBank/DDBJ databases">
        <title>Survivors Of The Sea: Transcriptome response of Skeletonema marinoi to long-term dormancy.</title>
        <authorList>
            <person name="Pinder M.I.M."/>
            <person name="Kourtchenko O."/>
            <person name="Robertson E.K."/>
            <person name="Larsson T."/>
            <person name="Maumus F."/>
            <person name="Osuna-Cruz C.M."/>
            <person name="Vancaester E."/>
            <person name="Stenow R."/>
            <person name="Vandepoele K."/>
            <person name="Ploug H."/>
            <person name="Bruchert V."/>
            <person name="Godhe A."/>
            <person name="Topel M."/>
        </authorList>
    </citation>
    <scope>NUCLEOTIDE SEQUENCE</scope>
    <source>
        <strain evidence="6">R05AC</strain>
    </source>
</reference>
<evidence type="ECO:0000256" key="3">
    <source>
        <dbReference type="ARBA" id="ARBA00022840"/>
    </source>
</evidence>
<dbReference type="GO" id="GO:0003723">
    <property type="term" value="F:RNA binding"/>
    <property type="evidence" value="ECO:0007669"/>
    <property type="project" value="TreeGrafter"/>
</dbReference>
<dbReference type="Pfam" id="PF00004">
    <property type="entry name" value="AAA"/>
    <property type="match status" value="2"/>
</dbReference>
<feature type="compositionally biased region" description="Low complexity" evidence="4">
    <location>
        <begin position="990"/>
        <end position="1000"/>
    </location>
</feature>
<feature type="compositionally biased region" description="Basic and acidic residues" evidence="4">
    <location>
        <begin position="1260"/>
        <end position="1269"/>
    </location>
</feature>
<accession>A0AAD8Y2I2</accession>
<feature type="compositionally biased region" description="Polar residues" evidence="4">
    <location>
        <begin position="301"/>
        <end position="311"/>
    </location>
</feature>
<feature type="region of interest" description="Disordered" evidence="4">
    <location>
        <begin position="957"/>
        <end position="1000"/>
    </location>
</feature>
<evidence type="ECO:0000256" key="1">
    <source>
        <dbReference type="ARBA" id="ARBA00006914"/>
    </source>
</evidence>
<dbReference type="GO" id="GO:0016887">
    <property type="term" value="F:ATP hydrolysis activity"/>
    <property type="evidence" value="ECO:0007669"/>
    <property type="project" value="InterPro"/>
</dbReference>
<feature type="compositionally biased region" description="Polar residues" evidence="4">
    <location>
        <begin position="281"/>
        <end position="294"/>
    </location>
</feature>
<feature type="compositionally biased region" description="Polar residues" evidence="4">
    <location>
        <begin position="1"/>
        <end position="12"/>
    </location>
</feature>
<comment type="similarity">
    <text evidence="1">Belongs to the AAA ATPase family.</text>
</comment>
<dbReference type="GO" id="GO:1990275">
    <property type="term" value="F:preribosome binding"/>
    <property type="evidence" value="ECO:0007669"/>
    <property type="project" value="TreeGrafter"/>
</dbReference>
<name>A0AAD8Y2I2_9STRA</name>
<feature type="region of interest" description="Disordered" evidence="4">
    <location>
        <begin position="1"/>
        <end position="39"/>
    </location>
</feature>
<dbReference type="InterPro" id="IPR003593">
    <property type="entry name" value="AAA+_ATPase"/>
</dbReference>
<evidence type="ECO:0000256" key="4">
    <source>
        <dbReference type="SAM" id="MobiDB-lite"/>
    </source>
</evidence>
<dbReference type="SMART" id="SM00382">
    <property type="entry name" value="AAA"/>
    <property type="match status" value="2"/>
</dbReference>
<feature type="compositionally biased region" description="Polar residues" evidence="4">
    <location>
        <begin position="227"/>
        <end position="253"/>
    </location>
</feature>
<feature type="region of interest" description="Disordered" evidence="4">
    <location>
        <begin position="1356"/>
        <end position="1377"/>
    </location>
</feature>
<dbReference type="InterPro" id="IPR003959">
    <property type="entry name" value="ATPase_AAA_core"/>
</dbReference>
<dbReference type="InterPro" id="IPR027417">
    <property type="entry name" value="P-loop_NTPase"/>
</dbReference>
<feature type="compositionally biased region" description="Acidic residues" evidence="4">
    <location>
        <begin position="195"/>
        <end position="210"/>
    </location>
</feature>
<comment type="caution">
    <text evidence="6">The sequence shown here is derived from an EMBL/GenBank/DDBJ whole genome shotgun (WGS) entry which is preliminary data.</text>
</comment>
<dbReference type="PANTHER" id="PTHR23077">
    <property type="entry name" value="AAA-FAMILY ATPASE"/>
    <property type="match status" value="1"/>
</dbReference>
<organism evidence="6 7">
    <name type="scientific">Skeletonema marinoi</name>
    <dbReference type="NCBI Taxonomy" id="267567"/>
    <lineage>
        <taxon>Eukaryota</taxon>
        <taxon>Sar</taxon>
        <taxon>Stramenopiles</taxon>
        <taxon>Ochrophyta</taxon>
        <taxon>Bacillariophyta</taxon>
        <taxon>Coscinodiscophyceae</taxon>
        <taxon>Thalassiosirophycidae</taxon>
        <taxon>Thalassiosirales</taxon>
        <taxon>Skeletonemataceae</taxon>
        <taxon>Skeletonema</taxon>
        <taxon>Skeletonema marinoi-dohrnii complex</taxon>
    </lineage>
</organism>
<feature type="region of interest" description="Disordered" evidence="4">
    <location>
        <begin position="1260"/>
        <end position="1301"/>
    </location>
</feature>
<feature type="domain" description="AAA+ ATPase" evidence="5">
    <location>
        <begin position="709"/>
        <end position="847"/>
    </location>
</feature>
<evidence type="ECO:0000256" key="2">
    <source>
        <dbReference type="ARBA" id="ARBA00022741"/>
    </source>
</evidence>
<feature type="compositionally biased region" description="Low complexity" evidence="4">
    <location>
        <begin position="340"/>
        <end position="350"/>
    </location>
</feature>
<dbReference type="FunFam" id="3.40.50.300:FF:000365">
    <property type="entry name" value="Ribosome biogenesis ATPase RIX7"/>
    <property type="match status" value="1"/>
</dbReference>
<gene>
    <name evidence="6" type="ORF">QTG54_011110</name>
</gene>
<dbReference type="SUPFAM" id="SSF52540">
    <property type="entry name" value="P-loop containing nucleoside triphosphate hydrolases"/>
    <property type="match status" value="2"/>
</dbReference>
<feature type="domain" description="AAA+ ATPase" evidence="5">
    <location>
        <begin position="392"/>
        <end position="537"/>
    </location>
</feature>
<evidence type="ECO:0000313" key="6">
    <source>
        <dbReference type="EMBL" id="KAK1738441.1"/>
    </source>
</evidence>
<dbReference type="InterPro" id="IPR041569">
    <property type="entry name" value="AAA_lid_3"/>
</dbReference>
<dbReference type="PROSITE" id="PS00674">
    <property type="entry name" value="AAA"/>
    <property type="match status" value="1"/>
</dbReference>
<dbReference type="Pfam" id="PF17862">
    <property type="entry name" value="AAA_lid_3"/>
    <property type="match status" value="2"/>
</dbReference>
<dbReference type="EMBL" id="JATAAI010000021">
    <property type="protein sequence ID" value="KAK1738441.1"/>
    <property type="molecule type" value="Genomic_DNA"/>
</dbReference>
<feature type="region of interest" description="Disordered" evidence="4">
    <location>
        <begin position="1046"/>
        <end position="1071"/>
    </location>
</feature>
<feature type="region of interest" description="Disordered" evidence="4">
    <location>
        <begin position="907"/>
        <end position="926"/>
    </location>
</feature>
<dbReference type="FunFam" id="3.40.50.300:FF:000149">
    <property type="entry name" value="Nuclear valosin-containing protein-like"/>
    <property type="match status" value="1"/>
</dbReference>